<keyword evidence="1" id="KW-0812">Transmembrane</keyword>
<keyword evidence="1" id="KW-1133">Transmembrane helix</keyword>
<dbReference type="AlphaFoldDB" id="A0A2J6QLD5"/>
<keyword evidence="1" id="KW-0472">Membrane</keyword>
<keyword evidence="3" id="KW-1185">Reference proteome</keyword>
<dbReference type="EMBL" id="KZ613466">
    <property type="protein sequence ID" value="PMD27074.1"/>
    <property type="molecule type" value="Genomic_DNA"/>
</dbReference>
<dbReference type="Proteomes" id="UP000235672">
    <property type="component" value="Unassembled WGS sequence"/>
</dbReference>
<organism evidence="2 3">
    <name type="scientific">Hyaloscypha hepaticicola</name>
    <dbReference type="NCBI Taxonomy" id="2082293"/>
    <lineage>
        <taxon>Eukaryota</taxon>
        <taxon>Fungi</taxon>
        <taxon>Dikarya</taxon>
        <taxon>Ascomycota</taxon>
        <taxon>Pezizomycotina</taxon>
        <taxon>Leotiomycetes</taxon>
        <taxon>Helotiales</taxon>
        <taxon>Hyaloscyphaceae</taxon>
        <taxon>Hyaloscypha</taxon>
    </lineage>
</organism>
<protein>
    <submittedName>
        <fullName evidence="2">Uncharacterized protein</fullName>
    </submittedName>
</protein>
<feature type="non-terminal residue" evidence="2">
    <location>
        <position position="1"/>
    </location>
</feature>
<name>A0A2J6QLD5_9HELO</name>
<dbReference type="OrthoDB" id="9988102at2759"/>
<feature type="transmembrane region" description="Helical" evidence="1">
    <location>
        <begin position="142"/>
        <end position="164"/>
    </location>
</feature>
<accession>A0A2J6QLD5</accession>
<feature type="transmembrane region" description="Helical" evidence="1">
    <location>
        <begin position="108"/>
        <end position="130"/>
    </location>
</feature>
<evidence type="ECO:0000313" key="2">
    <source>
        <dbReference type="EMBL" id="PMD27074.1"/>
    </source>
</evidence>
<proteinExistence type="predicted"/>
<evidence type="ECO:0000256" key="1">
    <source>
        <dbReference type="SAM" id="Phobius"/>
    </source>
</evidence>
<dbReference type="STRING" id="1745343.A0A2J6QLD5"/>
<sequence length="165" mass="18916">RFLQKFETDRRALAYIKHYSREDKKELNALPPESHHDYYYLPKPIETIPPLNRNTLLEFWHSPENCTGTKAGLRRIPTYRLCKIPLRDDDELGEAWGIEVIEGRKWEIFWYIAGLVFASSFVFAVAWGVVHLSLSDAFSVSSFLQTSFAIAVGLATLSASVDYLS</sequence>
<reference evidence="2 3" key="1">
    <citation type="submission" date="2016-05" db="EMBL/GenBank/DDBJ databases">
        <title>A degradative enzymes factory behind the ericoid mycorrhizal symbiosis.</title>
        <authorList>
            <consortium name="DOE Joint Genome Institute"/>
            <person name="Martino E."/>
            <person name="Morin E."/>
            <person name="Grelet G."/>
            <person name="Kuo A."/>
            <person name="Kohler A."/>
            <person name="Daghino S."/>
            <person name="Barry K."/>
            <person name="Choi C."/>
            <person name="Cichocki N."/>
            <person name="Clum A."/>
            <person name="Copeland A."/>
            <person name="Hainaut M."/>
            <person name="Haridas S."/>
            <person name="Labutti K."/>
            <person name="Lindquist E."/>
            <person name="Lipzen A."/>
            <person name="Khouja H.-R."/>
            <person name="Murat C."/>
            <person name="Ohm R."/>
            <person name="Olson A."/>
            <person name="Spatafora J."/>
            <person name="Veneault-Fourrey C."/>
            <person name="Henrissat B."/>
            <person name="Grigoriev I."/>
            <person name="Martin F."/>
            <person name="Perotto S."/>
        </authorList>
    </citation>
    <scope>NUCLEOTIDE SEQUENCE [LARGE SCALE GENOMIC DNA]</scope>
    <source>
        <strain evidence="2 3">UAMH 7357</strain>
    </source>
</reference>
<evidence type="ECO:0000313" key="3">
    <source>
        <dbReference type="Proteomes" id="UP000235672"/>
    </source>
</evidence>
<gene>
    <name evidence="2" type="ORF">NA56DRAFT_562074</name>
</gene>